<dbReference type="GO" id="GO:0016887">
    <property type="term" value="F:ATP hydrolysis activity"/>
    <property type="evidence" value="ECO:0007669"/>
    <property type="project" value="InterPro"/>
</dbReference>
<dbReference type="SUPFAM" id="SSF48334">
    <property type="entry name" value="DNA repair protein MutS, domain III"/>
    <property type="match status" value="1"/>
</dbReference>
<dbReference type="FunFam" id="3.40.50.300:FF:000830">
    <property type="entry name" value="Endonuclease MutS2"/>
    <property type="match status" value="1"/>
</dbReference>
<evidence type="ECO:0000259" key="9">
    <source>
        <dbReference type="PROSITE" id="PS50828"/>
    </source>
</evidence>
<dbReference type="Pfam" id="PF01713">
    <property type="entry name" value="Smr"/>
    <property type="match status" value="1"/>
</dbReference>
<dbReference type="SMART" id="SM00534">
    <property type="entry name" value="MUTSac"/>
    <property type="match status" value="1"/>
</dbReference>
<dbReference type="EMBL" id="REFO01000013">
    <property type="protein sequence ID" value="RMA93336.1"/>
    <property type="molecule type" value="Genomic_DNA"/>
</dbReference>
<dbReference type="Pfam" id="PF20297">
    <property type="entry name" value="MSSS"/>
    <property type="match status" value="1"/>
</dbReference>
<dbReference type="GO" id="GO:0004519">
    <property type="term" value="F:endonuclease activity"/>
    <property type="evidence" value="ECO:0007669"/>
    <property type="project" value="UniProtKB-UniRule"/>
</dbReference>
<keyword evidence="5 7" id="KW-0694">RNA-binding</keyword>
<dbReference type="GO" id="GO:0030983">
    <property type="term" value="F:mismatched DNA binding"/>
    <property type="evidence" value="ECO:0007669"/>
    <property type="project" value="InterPro"/>
</dbReference>
<feature type="coiled-coil region" evidence="8">
    <location>
        <begin position="510"/>
        <end position="584"/>
    </location>
</feature>
<dbReference type="AlphaFoldDB" id="A0A3M0B9S4"/>
<keyword evidence="8" id="KW-0175">Coiled coil</keyword>
<keyword evidence="7" id="KW-0540">Nuclease</keyword>
<keyword evidence="2 7" id="KW-0547">Nucleotide-binding</keyword>
<dbReference type="InterPro" id="IPR027417">
    <property type="entry name" value="P-loop_NTPase"/>
</dbReference>
<dbReference type="InterPro" id="IPR036063">
    <property type="entry name" value="Smr_dom_sf"/>
</dbReference>
<protein>
    <recommendedName>
        <fullName evidence="7">Endonuclease MutS2</fullName>
        <ecNumber evidence="7">3.1.-.-</ecNumber>
    </recommendedName>
    <alternativeName>
        <fullName evidence="7">Ribosome-associated protein quality control-upstream factor</fullName>
        <shortName evidence="7">RQC-upstream factor</shortName>
        <shortName evidence="7">RqcU</shortName>
        <ecNumber evidence="7">3.6.4.-</ecNumber>
    </alternativeName>
</protein>
<keyword evidence="6 7" id="KW-0238">DNA-binding</keyword>
<dbReference type="Pfam" id="PF00488">
    <property type="entry name" value="MutS_V"/>
    <property type="match status" value="1"/>
</dbReference>
<dbReference type="SMART" id="SM00463">
    <property type="entry name" value="SMR"/>
    <property type="match status" value="1"/>
</dbReference>
<comment type="caution">
    <text evidence="10">The sequence shown here is derived from an EMBL/GenBank/DDBJ whole genome shotgun (WGS) entry which is preliminary data.</text>
</comment>
<feature type="binding site" evidence="7">
    <location>
        <begin position="333"/>
        <end position="340"/>
    </location>
    <ligand>
        <name>ATP</name>
        <dbReference type="ChEBI" id="CHEBI:30616"/>
    </ligand>
</feature>
<dbReference type="GO" id="GO:0140664">
    <property type="term" value="F:ATP-dependent DNA damage sensor activity"/>
    <property type="evidence" value="ECO:0007669"/>
    <property type="project" value="InterPro"/>
</dbReference>
<keyword evidence="3 7" id="KW-0378">Hydrolase</keyword>
<dbReference type="InterPro" id="IPR007696">
    <property type="entry name" value="DNA_mismatch_repair_MutS_core"/>
</dbReference>
<evidence type="ECO:0000256" key="1">
    <source>
        <dbReference type="ARBA" id="ARBA00022730"/>
    </source>
</evidence>
<dbReference type="Gene3D" id="3.30.1370.110">
    <property type="match status" value="1"/>
</dbReference>
<dbReference type="GO" id="GO:0045910">
    <property type="term" value="P:negative regulation of DNA recombination"/>
    <property type="evidence" value="ECO:0007669"/>
    <property type="project" value="InterPro"/>
</dbReference>
<dbReference type="PANTHER" id="PTHR48466:SF2">
    <property type="entry name" value="OS10G0509000 PROTEIN"/>
    <property type="match status" value="1"/>
</dbReference>
<dbReference type="Proteomes" id="UP000280842">
    <property type="component" value="Unassembled WGS sequence"/>
</dbReference>
<dbReference type="EC" id="3.1.-.-" evidence="7"/>
<dbReference type="GO" id="GO:0006298">
    <property type="term" value="P:mismatch repair"/>
    <property type="evidence" value="ECO:0007669"/>
    <property type="project" value="InterPro"/>
</dbReference>
<organism evidence="10 11">
    <name type="scientific">Hydrogenothermus marinus</name>
    <dbReference type="NCBI Taxonomy" id="133270"/>
    <lineage>
        <taxon>Bacteria</taxon>
        <taxon>Pseudomonadati</taxon>
        <taxon>Aquificota</taxon>
        <taxon>Aquificia</taxon>
        <taxon>Aquificales</taxon>
        <taxon>Hydrogenothermaceae</taxon>
        <taxon>Hydrogenothermus</taxon>
    </lineage>
</organism>
<name>A0A3M0B9S4_9AQUI</name>
<evidence type="ECO:0000256" key="8">
    <source>
        <dbReference type="SAM" id="Coils"/>
    </source>
</evidence>
<keyword evidence="4 7" id="KW-0067">ATP-binding</keyword>
<gene>
    <name evidence="7" type="primary">mutS2</name>
    <name evidence="7" type="synonym">rqcU</name>
    <name evidence="10" type="ORF">CLV39_1402</name>
</gene>
<dbReference type="PANTHER" id="PTHR48466">
    <property type="entry name" value="OS10G0509000 PROTEIN-RELATED"/>
    <property type="match status" value="1"/>
</dbReference>
<proteinExistence type="inferred from homology"/>
<dbReference type="InterPro" id="IPR000432">
    <property type="entry name" value="DNA_mismatch_repair_MutS_C"/>
</dbReference>
<dbReference type="PROSITE" id="PS50828">
    <property type="entry name" value="SMR"/>
    <property type="match status" value="1"/>
</dbReference>
<comment type="subunit">
    <text evidence="7">Homodimer. Binds to stalled ribosomes, contacting rRNA.</text>
</comment>
<keyword evidence="1 7" id="KW-0699">rRNA-binding</keyword>
<reference evidence="10 11" key="1">
    <citation type="submission" date="2018-10" db="EMBL/GenBank/DDBJ databases">
        <title>Genomic Encyclopedia of Archaeal and Bacterial Type Strains, Phase II (KMG-II): from individual species to whole genera.</title>
        <authorList>
            <person name="Goeker M."/>
        </authorList>
    </citation>
    <scope>NUCLEOTIDE SEQUENCE [LARGE SCALE GENOMIC DNA]</scope>
    <source>
        <strain evidence="10 11">VM1</strain>
    </source>
</reference>
<dbReference type="GO" id="GO:0005524">
    <property type="term" value="F:ATP binding"/>
    <property type="evidence" value="ECO:0007669"/>
    <property type="project" value="UniProtKB-UniRule"/>
</dbReference>
<dbReference type="PIRSF" id="PIRSF005814">
    <property type="entry name" value="MutS_YshD"/>
    <property type="match status" value="1"/>
</dbReference>
<dbReference type="NCBIfam" id="TIGR01069">
    <property type="entry name" value="mutS2"/>
    <property type="match status" value="1"/>
</dbReference>
<dbReference type="RefSeq" id="WP_121923508.1">
    <property type="nucleotide sequence ID" value="NZ_REFO01000013.1"/>
</dbReference>
<feature type="domain" description="Smr" evidence="9">
    <location>
        <begin position="693"/>
        <end position="768"/>
    </location>
</feature>
<dbReference type="EC" id="3.6.4.-" evidence="7"/>
<evidence type="ECO:0000256" key="5">
    <source>
        <dbReference type="ARBA" id="ARBA00022884"/>
    </source>
</evidence>
<dbReference type="OrthoDB" id="9808166at2"/>
<sequence length="768" mass="88706">MRQKDLQLLEYPKFLEDISKFTLNEKTKNKIKSLKPLTDKEKIQKKHKKVDEFILIVLKEGYFPLSEYPDIEESLKLLAIEESILSPHEILNISKLLNISRQIKNFFSGKLSKENSLFYLYKKLFSSKDTENIINDSIDEAGYIKDSASRDLKRIRKDIKELEHKITNILESILNNPNYEDIIQERIITIRKDRYVIPVKENFSSKIKGIIHDRSSSGHTIFLEPISILELNNKLSDLKIKERIEIRKILKFLTDILRTKQKNIQSTFEAVIEFDYLYTIYKYAKETDAKLPKISDRLYLKNAKHPLFLLEGKDFKPIDLIINEKQKGLVITGPNTGGKTVALKTTGLLALIYQTGLPIPVSEESEIPIFDGIYIDIGDFQSIQQDLSTYSWHISNIKDILSKVDSKSLVLLDELIPGTDPDEGSAIGIGILKYLKNKNSYVIATSHFKQIKMFALSDNYFNVASVGFDKETLTPTYTLYYNSVGNSMAFYIAKRLGFNEKILEDAKSYLKEDSIKLEEAIEKLEQFKEKYYKEHQKYLEINQKLKEEKEKYEKLNEELERIKKEKWKESLKEINEFVKNVKKEGYSILENLKEKQSGKNIEIFGKNVKEKISQFSEEDTEIPLIDIGDKVKIKGKNTIGEVISVRETKANVNFNGLKIWVPLKDLEKVEEITSKKKMKFSIKKGKPSVKNEINLIGMTKEEAIKKLSDYLDKAVLAGYSRIRIIHGYGSGVLRKAVREYLDIAPYNISYKDADYQEGGMGVTIAEIK</sequence>
<evidence type="ECO:0000313" key="10">
    <source>
        <dbReference type="EMBL" id="RMA93336.1"/>
    </source>
</evidence>
<comment type="function">
    <text evidence="7">Acts as a ribosome collision sensor, splitting the ribosome into its 2 subunits. Detects stalled/collided 70S ribosomes which it binds and splits by an ATP-hydrolysis driven conformational change. Acts upstream of the ribosome quality control system (RQC), a ribosome-associated complex that mediates the extraction of incompletely synthesized nascent chains from stalled ribosomes and their subsequent degradation. Probably generates substrates for RQC.</text>
</comment>
<dbReference type="SUPFAM" id="SSF160443">
    <property type="entry name" value="SMR domain-like"/>
    <property type="match status" value="1"/>
</dbReference>
<evidence type="ECO:0000256" key="7">
    <source>
        <dbReference type="HAMAP-Rule" id="MF_00092"/>
    </source>
</evidence>
<dbReference type="InterPro" id="IPR046893">
    <property type="entry name" value="MSSS"/>
</dbReference>
<dbReference type="SUPFAM" id="SSF52540">
    <property type="entry name" value="P-loop containing nucleoside triphosphate hydrolases"/>
    <property type="match status" value="1"/>
</dbReference>
<evidence type="ECO:0000256" key="6">
    <source>
        <dbReference type="ARBA" id="ARBA00023125"/>
    </source>
</evidence>
<feature type="coiled-coil region" evidence="8">
    <location>
        <begin position="145"/>
        <end position="172"/>
    </location>
</feature>
<comment type="function">
    <text evidence="7">Endonuclease that is involved in the suppression of homologous recombination and thus may have a key role in the control of bacterial genetic diversity.</text>
</comment>
<dbReference type="GO" id="GO:0043023">
    <property type="term" value="F:ribosomal large subunit binding"/>
    <property type="evidence" value="ECO:0007669"/>
    <property type="project" value="UniProtKB-UniRule"/>
</dbReference>
<evidence type="ECO:0000256" key="2">
    <source>
        <dbReference type="ARBA" id="ARBA00022741"/>
    </source>
</evidence>
<dbReference type="GO" id="GO:0072344">
    <property type="term" value="P:rescue of stalled ribosome"/>
    <property type="evidence" value="ECO:0007669"/>
    <property type="project" value="UniProtKB-UniRule"/>
</dbReference>
<dbReference type="GO" id="GO:0019843">
    <property type="term" value="F:rRNA binding"/>
    <property type="evidence" value="ECO:0007669"/>
    <property type="project" value="UniProtKB-UniRule"/>
</dbReference>
<evidence type="ECO:0000256" key="4">
    <source>
        <dbReference type="ARBA" id="ARBA00022840"/>
    </source>
</evidence>
<dbReference type="Gene3D" id="3.40.50.300">
    <property type="entry name" value="P-loop containing nucleotide triphosphate hydrolases"/>
    <property type="match status" value="1"/>
</dbReference>
<dbReference type="HAMAP" id="MF_00092">
    <property type="entry name" value="MutS2"/>
    <property type="match status" value="1"/>
</dbReference>
<dbReference type="InterPro" id="IPR045076">
    <property type="entry name" value="MutS"/>
</dbReference>
<evidence type="ECO:0000313" key="11">
    <source>
        <dbReference type="Proteomes" id="UP000280842"/>
    </source>
</evidence>
<keyword evidence="7" id="KW-0255">Endonuclease</keyword>
<dbReference type="InterPro" id="IPR005747">
    <property type="entry name" value="MutS2"/>
</dbReference>
<evidence type="ECO:0000256" key="3">
    <source>
        <dbReference type="ARBA" id="ARBA00022801"/>
    </source>
</evidence>
<dbReference type="InterPro" id="IPR002625">
    <property type="entry name" value="Smr_dom"/>
</dbReference>
<comment type="similarity">
    <text evidence="7">Belongs to the DNA mismatch repair MutS family. MutS2 subfamily.</text>
</comment>
<keyword evidence="11" id="KW-1185">Reference proteome</keyword>
<dbReference type="InterPro" id="IPR036187">
    <property type="entry name" value="DNA_mismatch_repair_MutS_sf"/>
</dbReference>
<accession>A0A3M0B9S4</accession>
<dbReference type="SMART" id="SM00533">
    <property type="entry name" value="MUTSd"/>
    <property type="match status" value="1"/>
</dbReference>